<evidence type="ECO:0000256" key="1">
    <source>
        <dbReference type="SAM" id="Coils"/>
    </source>
</evidence>
<proteinExistence type="predicted"/>
<organism evidence="2 3">
    <name type="scientific">Dentiscutata erythropus</name>
    <dbReference type="NCBI Taxonomy" id="1348616"/>
    <lineage>
        <taxon>Eukaryota</taxon>
        <taxon>Fungi</taxon>
        <taxon>Fungi incertae sedis</taxon>
        <taxon>Mucoromycota</taxon>
        <taxon>Glomeromycotina</taxon>
        <taxon>Glomeromycetes</taxon>
        <taxon>Diversisporales</taxon>
        <taxon>Gigasporaceae</taxon>
        <taxon>Dentiscutata</taxon>
    </lineage>
</organism>
<feature type="non-terminal residue" evidence="2">
    <location>
        <position position="82"/>
    </location>
</feature>
<protein>
    <submittedName>
        <fullName evidence="2">1614_t:CDS:1</fullName>
    </submittedName>
</protein>
<dbReference type="Proteomes" id="UP000789405">
    <property type="component" value="Unassembled WGS sequence"/>
</dbReference>
<reference evidence="2" key="1">
    <citation type="submission" date="2021-06" db="EMBL/GenBank/DDBJ databases">
        <authorList>
            <person name="Kallberg Y."/>
            <person name="Tangrot J."/>
            <person name="Rosling A."/>
        </authorList>
    </citation>
    <scope>NUCLEOTIDE SEQUENCE</scope>
    <source>
        <strain evidence="2">MA453B</strain>
    </source>
</reference>
<feature type="coiled-coil region" evidence="1">
    <location>
        <begin position="45"/>
        <end position="72"/>
    </location>
</feature>
<comment type="caution">
    <text evidence="2">The sequence shown here is derived from an EMBL/GenBank/DDBJ whole genome shotgun (WGS) entry which is preliminary data.</text>
</comment>
<keyword evidence="1" id="KW-0175">Coiled coil</keyword>
<dbReference type="AlphaFoldDB" id="A0A9N9KA96"/>
<dbReference type="EMBL" id="CAJVPY010054751">
    <property type="protein sequence ID" value="CAG8817054.1"/>
    <property type="molecule type" value="Genomic_DNA"/>
</dbReference>
<evidence type="ECO:0000313" key="3">
    <source>
        <dbReference type="Proteomes" id="UP000789405"/>
    </source>
</evidence>
<sequence>MTNGELNLLELILEKERNLGMFIKEYEDSLLQEKCKNAIKKYNKLLLLDQNIAKLQKELDKTIEKHNNLITKIIALAVNCKK</sequence>
<evidence type="ECO:0000313" key="2">
    <source>
        <dbReference type="EMBL" id="CAG8817054.1"/>
    </source>
</evidence>
<name>A0A9N9KA96_9GLOM</name>
<accession>A0A9N9KA96</accession>
<keyword evidence="3" id="KW-1185">Reference proteome</keyword>
<gene>
    <name evidence="2" type="ORF">DERYTH_LOCUS26379</name>
</gene>